<feature type="repeat" description="ANK" evidence="1">
    <location>
        <begin position="208"/>
        <end position="240"/>
    </location>
</feature>
<dbReference type="Pfam" id="PF12796">
    <property type="entry name" value="Ank_2"/>
    <property type="match status" value="1"/>
</dbReference>
<accession>A0A4U0Y1H7</accession>
<gene>
    <name evidence="2" type="ORF">B0A55_02281</name>
</gene>
<protein>
    <submittedName>
        <fullName evidence="2">Uncharacterized protein</fullName>
    </submittedName>
</protein>
<sequence>MGALERFATAFSRLHILITSRKYPDIEQFMLDWNPSVSELLPEYVNEDISAFVRHELSSSVKFRRFEERSKILITSTLGGNPEGMFRWASLHLEQLRDRKNKNHAKIERALNTLPRTLGATYDKLLSNIPPDCVDQAVRGLIWLAHAPSPLSADELAEAMCVDPDVEGAIVENDGVTVAELQEILLGLVELHPVVKSHGADVNSYDFSNRTALHEASFCEETAALEMLLSHRADVNIRGLDGKTALWIAADHGYPAVAEKLLAVPQDLEIVDLHEGQTALCAAVRYAIKGSGRLVELLTEHGADINAVAEFRYRNKEGSFEDRTGSALDAADYKRDEDVVDYLEKHGAKRLADMDEEERERRVAKLEAVLQAWPELEAQMEAEWEARKPINTSGGVDDEPVEVPRSLEVSPRIHELAKAST</sequence>
<dbReference type="InterPro" id="IPR036770">
    <property type="entry name" value="Ankyrin_rpt-contain_sf"/>
</dbReference>
<name>A0A4U0Y1H7_9PEZI</name>
<dbReference type="EMBL" id="NAJQ01000032">
    <property type="protein sequence ID" value="TKA82546.1"/>
    <property type="molecule type" value="Genomic_DNA"/>
</dbReference>
<dbReference type="InterPro" id="IPR002110">
    <property type="entry name" value="Ankyrin_rpt"/>
</dbReference>
<dbReference type="Gene3D" id="1.25.40.20">
    <property type="entry name" value="Ankyrin repeat-containing domain"/>
    <property type="match status" value="1"/>
</dbReference>
<dbReference type="Pfam" id="PF00023">
    <property type="entry name" value="Ank"/>
    <property type="match status" value="1"/>
</dbReference>
<dbReference type="STRING" id="329884.A0A4U0Y1H7"/>
<dbReference type="SUPFAM" id="SSF48403">
    <property type="entry name" value="Ankyrin repeat"/>
    <property type="match status" value="1"/>
</dbReference>
<reference evidence="2 3" key="1">
    <citation type="submission" date="2017-03" db="EMBL/GenBank/DDBJ databases">
        <title>Genomes of endolithic fungi from Antarctica.</title>
        <authorList>
            <person name="Coleine C."/>
            <person name="Masonjones S."/>
            <person name="Stajich J.E."/>
        </authorList>
    </citation>
    <scope>NUCLEOTIDE SEQUENCE [LARGE SCALE GENOMIC DNA]</scope>
    <source>
        <strain evidence="2 3">CCFEE 5184</strain>
    </source>
</reference>
<dbReference type="AlphaFoldDB" id="A0A4U0Y1H7"/>
<dbReference type="Proteomes" id="UP000309340">
    <property type="component" value="Unassembled WGS sequence"/>
</dbReference>
<comment type="caution">
    <text evidence="2">The sequence shown here is derived from an EMBL/GenBank/DDBJ whole genome shotgun (WGS) entry which is preliminary data.</text>
</comment>
<dbReference type="PROSITE" id="PS50088">
    <property type="entry name" value="ANK_REPEAT"/>
    <property type="match status" value="2"/>
</dbReference>
<dbReference type="PANTHER" id="PTHR10039:SF16">
    <property type="entry name" value="GPI INOSITOL-DEACYLASE"/>
    <property type="match status" value="1"/>
</dbReference>
<dbReference type="OrthoDB" id="1577640at2759"/>
<feature type="repeat" description="ANK" evidence="1">
    <location>
        <begin position="275"/>
        <end position="310"/>
    </location>
</feature>
<dbReference type="SMART" id="SM00248">
    <property type="entry name" value="ANK"/>
    <property type="match status" value="3"/>
</dbReference>
<evidence type="ECO:0000313" key="2">
    <source>
        <dbReference type="EMBL" id="TKA82546.1"/>
    </source>
</evidence>
<evidence type="ECO:0000313" key="3">
    <source>
        <dbReference type="Proteomes" id="UP000309340"/>
    </source>
</evidence>
<proteinExistence type="predicted"/>
<dbReference type="PANTHER" id="PTHR10039">
    <property type="entry name" value="AMELOGENIN"/>
    <property type="match status" value="1"/>
</dbReference>
<keyword evidence="3" id="KW-1185">Reference proteome</keyword>
<evidence type="ECO:0000256" key="1">
    <source>
        <dbReference type="PROSITE-ProRule" id="PRU00023"/>
    </source>
</evidence>
<keyword evidence="1" id="KW-0040">ANK repeat</keyword>
<organism evidence="2 3">
    <name type="scientific">Friedmanniomyces simplex</name>
    <dbReference type="NCBI Taxonomy" id="329884"/>
    <lineage>
        <taxon>Eukaryota</taxon>
        <taxon>Fungi</taxon>
        <taxon>Dikarya</taxon>
        <taxon>Ascomycota</taxon>
        <taxon>Pezizomycotina</taxon>
        <taxon>Dothideomycetes</taxon>
        <taxon>Dothideomycetidae</taxon>
        <taxon>Mycosphaerellales</taxon>
        <taxon>Teratosphaeriaceae</taxon>
        <taxon>Friedmanniomyces</taxon>
    </lineage>
</organism>
<dbReference type="PRINTS" id="PR01415">
    <property type="entry name" value="ANKYRIN"/>
</dbReference>